<proteinExistence type="predicted"/>
<dbReference type="GO" id="GO:0080156">
    <property type="term" value="P:mitochondrial mRNA modification"/>
    <property type="evidence" value="ECO:0007669"/>
    <property type="project" value="TreeGrafter"/>
</dbReference>
<feature type="compositionally biased region" description="Pro residues" evidence="2">
    <location>
        <begin position="49"/>
        <end position="72"/>
    </location>
</feature>
<protein>
    <recommendedName>
        <fullName evidence="3">MORF/ORRM1/DAG-like MORF domain-containing protein</fullName>
    </recommendedName>
</protein>
<dbReference type="InterPro" id="IPR037045">
    <property type="entry name" value="S8pro/Inhibitor_I9_sf"/>
</dbReference>
<evidence type="ECO:0000256" key="1">
    <source>
        <dbReference type="ARBA" id="ARBA00022946"/>
    </source>
</evidence>
<dbReference type="AlphaFoldDB" id="A0A843UC67"/>
<dbReference type="Gene3D" id="3.30.70.80">
    <property type="entry name" value="Peptidase S8 propeptide/proteinase inhibitor I9"/>
    <property type="match status" value="1"/>
</dbReference>
<comment type="caution">
    <text evidence="4">The sequence shown here is derived from an EMBL/GenBank/DDBJ whole genome shotgun (WGS) entry which is preliminary data.</text>
</comment>
<dbReference type="InterPro" id="IPR039206">
    <property type="entry name" value="MORF/ORRM1/DAG-like"/>
</dbReference>
<accession>A0A843UC67</accession>
<dbReference type="GO" id="GO:0005739">
    <property type="term" value="C:mitochondrion"/>
    <property type="evidence" value="ECO:0007669"/>
    <property type="project" value="TreeGrafter"/>
</dbReference>
<feature type="domain" description="MORF/ORRM1/DAG-like MORF" evidence="3">
    <location>
        <begin position="82"/>
        <end position="172"/>
    </location>
</feature>
<keyword evidence="5" id="KW-1185">Reference proteome</keyword>
<feature type="region of interest" description="Disordered" evidence="2">
    <location>
        <begin position="47"/>
        <end position="77"/>
    </location>
</feature>
<dbReference type="GO" id="GO:0016554">
    <property type="term" value="P:cytidine to uridine editing"/>
    <property type="evidence" value="ECO:0007669"/>
    <property type="project" value="InterPro"/>
</dbReference>
<dbReference type="PANTHER" id="PTHR31346">
    <property type="entry name" value="MULTIPLE ORGANELLAR RNA EDITING FACTOR 2, CHLOROPLASTIC-RELATED-RELATED"/>
    <property type="match status" value="1"/>
</dbReference>
<evidence type="ECO:0000313" key="5">
    <source>
        <dbReference type="Proteomes" id="UP000652761"/>
    </source>
</evidence>
<sequence>MALAATIARAIACASFAATGPGVSRSPLAAFLARRLFFAGFYSTGAPPSRGPHPPPPSPLVLPAVPRRPPPSLGRRGTAGSFEHWLIIMDKAGGEGATKQQMIDCYIQTLAKLVGSEEEAKKMIYSVCCDRYFGFGCEIDEKTSKKLGGHPGVILVLPDSYVDPEFKDYGESLEQRDDGVKK</sequence>
<gene>
    <name evidence="4" type="ORF">Taro_012185</name>
</gene>
<name>A0A843UC67_COLES</name>
<organism evidence="4 5">
    <name type="scientific">Colocasia esculenta</name>
    <name type="common">Wild taro</name>
    <name type="synonym">Arum esculentum</name>
    <dbReference type="NCBI Taxonomy" id="4460"/>
    <lineage>
        <taxon>Eukaryota</taxon>
        <taxon>Viridiplantae</taxon>
        <taxon>Streptophyta</taxon>
        <taxon>Embryophyta</taxon>
        <taxon>Tracheophyta</taxon>
        <taxon>Spermatophyta</taxon>
        <taxon>Magnoliopsida</taxon>
        <taxon>Liliopsida</taxon>
        <taxon>Araceae</taxon>
        <taxon>Aroideae</taxon>
        <taxon>Colocasieae</taxon>
        <taxon>Colocasia</taxon>
    </lineage>
</organism>
<dbReference type="InterPro" id="IPR054059">
    <property type="entry name" value="MORF/ORRM1/DAG-like_MORF"/>
</dbReference>
<keyword evidence="1" id="KW-0809">Transit peptide</keyword>
<dbReference type="Proteomes" id="UP000652761">
    <property type="component" value="Unassembled WGS sequence"/>
</dbReference>
<evidence type="ECO:0000313" key="4">
    <source>
        <dbReference type="EMBL" id="MQL79736.1"/>
    </source>
</evidence>
<dbReference type="OrthoDB" id="1876874at2759"/>
<dbReference type="EMBL" id="NMUH01000473">
    <property type="protein sequence ID" value="MQL79736.1"/>
    <property type="molecule type" value="Genomic_DNA"/>
</dbReference>
<reference evidence="4" key="1">
    <citation type="submission" date="2017-07" db="EMBL/GenBank/DDBJ databases">
        <title>Taro Niue Genome Assembly and Annotation.</title>
        <authorList>
            <person name="Atibalentja N."/>
            <person name="Keating K."/>
            <person name="Fields C.J."/>
        </authorList>
    </citation>
    <scope>NUCLEOTIDE SEQUENCE</scope>
    <source>
        <strain evidence="4">Niue_2</strain>
        <tissue evidence="4">Leaf</tissue>
    </source>
</reference>
<evidence type="ECO:0000259" key="3">
    <source>
        <dbReference type="Pfam" id="PF21864"/>
    </source>
</evidence>
<dbReference type="PANTHER" id="PTHR31346:SF7">
    <property type="entry name" value="MULTIPLE ORGANELLAR RNA EDITING FACTOR 2, CHLOROPLASTIC-RELATED"/>
    <property type="match status" value="1"/>
</dbReference>
<evidence type="ECO:0000256" key="2">
    <source>
        <dbReference type="SAM" id="MobiDB-lite"/>
    </source>
</evidence>
<dbReference type="Pfam" id="PF21864">
    <property type="entry name" value="MORF_dom"/>
    <property type="match status" value="1"/>
</dbReference>